<dbReference type="InterPro" id="IPR011006">
    <property type="entry name" value="CheY-like_superfamily"/>
</dbReference>
<dbReference type="SUPFAM" id="SSF46894">
    <property type="entry name" value="C-terminal effector domain of the bipartite response regulators"/>
    <property type="match status" value="1"/>
</dbReference>
<dbReference type="PANTHER" id="PTHR48111">
    <property type="entry name" value="REGULATOR OF RPOS"/>
    <property type="match status" value="1"/>
</dbReference>
<gene>
    <name evidence="10" type="ORF">E6H02_11000</name>
</gene>
<evidence type="ECO:0000256" key="6">
    <source>
        <dbReference type="PROSITE-ProRule" id="PRU00169"/>
    </source>
</evidence>
<dbReference type="InterPro" id="IPR036388">
    <property type="entry name" value="WH-like_DNA-bd_sf"/>
</dbReference>
<organism evidence="10 11">
    <name type="scientific">Candidatus Segetimicrobium genomatis</name>
    <dbReference type="NCBI Taxonomy" id="2569760"/>
    <lineage>
        <taxon>Bacteria</taxon>
        <taxon>Bacillati</taxon>
        <taxon>Candidatus Sysuimicrobiota</taxon>
        <taxon>Candidatus Sysuimicrobiia</taxon>
        <taxon>Candidatus Sysuimicrobiales</taxon>
        <taxon>Candidatus Segetimicrobiaceae</taxon>
        <taxon>Candidatus Segetimicrobium</taxon>
    </lineage>
</organism>
<dbReference type="CDD" id="cd00383">
    <property type="entry name" value="trans_reg_C"/>
    <property type="match status" value="1"/>
</dbReference>
<keyword evidence="5" id="KW-0804">Transcription</keyword>
<evidence type="ECO:0000256" key="1">
    <source>
        <dbReference type="ARBA" id="ARBA00022553"/>
    </source>
</evidence>
<dbReference type="GO" id="GO:0000156">
    <property type="term" value="F:phosphorelay response regulator activity"/>
    <property type="evidence" value="ECO:0007669"/>
    <property type="project" value="TreeGrafter"/>
</dbReference>
<proteinExistence type="predicted"/>
<keyword evidence="2" id="KW-0902">Two-component regulatory system</keyword>
<dbReference type="SMART" id="SM00448">
    <property type="entry name" value="REC"/>
    <property type="match status" value="1"/>
</dbReference>
<dbReference type="Gene3D" id="6.10.250.690">
    <property type="match status" value="1"/>
</dbReference>
<feature type="DNA-binding region" description="OmpR/PhoB-type" evidence="7">
    <location>
        <begin position="158"/>
        <end position="257"/>
    </location>
</feature>
<feature type="modified residue" description="4-aspartylphosphate" evidence="6">
    <location>
        <position position="84"/>
    </location>
</feature>
<dbReference type="GO" id="GO:0006355">
    <property type="term" value="P:regulation of DNA-templated transcription"/>
    <property type="evidence" value="ECO:0007669"/>
    <property type="project" value="InterPro"/>
</dbReference>
<keyword evidence="1 6" id="KW-0597">Phosphoprotein</keyword>
<dbReference type="EMBL" id="VBAM01000454">
    <property type="protein sequence ID" value="TMJ07741.1"/>
    <property type="molecule type" value="Genomic_DNA"/>
</dbReference>
<dbReference type="FunFam" id="3.40.50.2300:FF:000001">
    <property type="entry name" value="DNA-binding response regulator PhoB"/>
    <property type="match status" value="1"/>
</dbReference>
<dbReference type="Gene3D" id="1.10.10.10">
    <property type="entry name" value="Winged helix-like DNA-binding domain superfamily/Winged helix DNA-binding domain"/>
    <property type="match status" value="1"/>
</dbReference>
<evidence type="ECO:0000256" key="7">
    <source>
        <dbReference type="PROSITE-ProRule" id="PRU01091"/>
    </source>
</evidence>
<evidence type="ECO:0000313" key="10">
    <source>
        <dbReference type="EMBL" id="TMJ07741.1"/>
    </source>
</evidence>
<dbReference type="Gene3D" id="3.40.50.2300">
    <property type="match status" value="1"/>
</dbReference>
<evidence type="ECO:0000256" key="5">
    <source>
        <dbReference type="ARBA" id="ARBA00023163"/>
    </source>
</evidence>
<dbReference type="GO" id="GO:0005829">
    <property type="term" value="C:cytosol"/>
    <property type="evidence" value="ECO:0007669"/>
    <property type="project" value="TreeGrafter"/>
</dbReference>
<keyword evidence="3" id="KW-0805">Transcription regulation</keyword>
<dbReference type="PROSITE" id="PS51755">
    <property type="entry name" value="OMPR_PHOB"/>
    <property type="match status" value="1"/>
</dbReference>
<dbReference type="GO" id="GO:0000976">
    <property type="term" value="F:transcription cis-regulatory region binding"/>
    <property type="evidence" value="ECO:0007669"/>
    <property type="project" value="TreeGrafter"/>
</dbReference>
<dbReference type="Proteomes" id="UP000320393">
    <property type="component" value="Unassembled WGS sequence"/>
</dbReference>
<dbReference type="Pfam" id="PF00072">
    <property type="entry name" value="Response_reg"/>
    <property type="match status" value="1"/>
</dbReference>
<dbReference type="GO" id="GO:0032993">
    <property type="term" value="C:protein-DNA complex"/>
    <property type="evidence" value="ECO:0007669"/>
    <property type="project" value="TreeGrafter"/>
</dbReference>
<evidence type="ECO:0000259" key="8">
    <source>
        <dbReference type="PROSITE" id="PS50110"/>
    </source>
</evidence>
<dbReference type="SMART" id="SM00862">
    <property type="entry name" value="Trans_reg_C"/>
    <property type="match status" value="1"/>
</dbReference>
<feature type="domain" description="Response regulatory" evidence="8">
    <location>
        <begin position="35"/>
        <end position="148"/>
    </location>
</feature>
<name>A0A537LI93_9BACT</name>
<dbReference type="InterPro" id="IPR016032">
    <property type="entry name" value="Sig_transdc_resp-reg_C-effctor"/>
</dbReference>
<dbReference type="AlphaFoldDB" id="A0A537LI93"/>
<evidence type="ECO:0000256" key="3">
    <source>
        <dbReference type="ARBA" id="ARBA00023015"/>
    </source>
</evidence>
<dbReference type="Pfam" id="PF00486">
    <property type="entry name" value="Trans_reg_C"/>
    <property type="match status" value="1"/>
</dbReference>
<evidence type="ECO:0000259" key="9">
    <source>
        <dbReference type="PROSITE" id="PS51755"/>
    </source>
</evidence>
<reference evidence="10 11" key="1">
    <citation type="journal article" date="2019" name="Nat. Microbiol.">
        <title>Mediterranean grassland soil C-N compound turnover is dependent on rainfall and depth, and is mediated by genomically divergent microorganisms.</title>
        <authorList>
            <person name="Diamond S."/>
            <person name="Andeer P.F."/>
            <person name="Li Z."/>
            <person name="Crits-Christoph A."/>
            <person name="Burstein D."/>
            <person name="Anantharaman K."/>
            <person name="Lane K.R."/>
            <person name="Thomas B.C."/>
            <person name="Pan C."/>
            <person name="Northen T.R."/>
            <person name="Banfield J.F."/>
        </authorList>
    </citation>
    <scope>NUCLEOTIDE SEQUENCE [LARGE SCALE GENOMIC DNA]</scope>
    <source>
        <strain evidence="10">NP_5</strain>
    </source>
</reference>
<dbReference type="SUPFAM" id="SSF52172">
    <property type="entry name" value="CheY-like"/>
    <property type="match status" value="1"/>
</dbReference>
<dbReference type="InterPro" id="IPR039420">
    <property type="entry name" value="WalR-like"/>
</dbReference>
<keyword evidence="4 7" id="KW-0238">DNA-binding</keyword>
<evidence type="ECO:0000313" key="11">
    <source>
        <dbReference type="Proteomes" id="UP000320393"/>
    </source>
</evidence>
<evidence type="ECO:0000256" key="4">
    <source>
        <dbReference type="ARBA" id="ARBA00023125"/>
    </source>
</evidence>
<dbReference type="PROSITE" id="PS50110">
    <property type="entry name" value="RESPONSE_REGULATORY"/>
    <property type="match status" value="1"/>
</dbReference>
<accession>A0A537LI93</accession>
<protein>
    <submittedName>
        <fullName evidence="10">Response regulator transcription factor</fullName>
    </submittedName>
</protein>
<comment type="caution">
    <text evidence="10">The sequence shown here is derived from an EMBL/GenBank/DDBJ whole genome shotgun (WGS) entry which is preliminary data.</text>
</comment>
<dbReference type="InterPro" id="IPR001789">
    <property type="entry name" value="Sig_transdc_resp-reg_receiver"/>
</dbReference>
<sequence length="258" mass="29144">MFWRRHGWGGRGWGGSWERGVPPWVEEWHRRAHESILVVDDEPRIVKIARDYLERAGFRVLTAGAGRAALAMARSAKPDLVVLDLALPEMDGLDVTRALRKDSEVPIIMLTARDGEADRLIGLELGADDYIVKPFSPKELVARVRAVLRRWDGARAGTEIVRAGDVVLDVPRMRASIGDRTLNLTPTEFQLLAVMARQPGRVFTRGQLLEAVRGVAVESYERAIDSHIKNIRRKIEPDPRRPRYVQAVHGIGYKFMEE</sequence>
<dbReference type="PANTHER" id="PTHR48111:SF4">
    <property type="entry name" value="DNA-BINDING DUAL TRANSCRIPTIONAL REGULATOR OMPR"/>
    <property type="match status" value="1"/>
</dbReference>
<feature type="domain" description="OmpR/PhoB-type" evidence="9">
    <location>
        <begin position="158"/>
        <end position="257"/>
    </location>
</feature>
<evidence type="ECO:0000256" key="2">
    <source>
        <dbReference type="ARBA" id="ARBA00023012"/>
    </source>
</evidence>
<dbReference type="InterPro" id="IPR001867">
    <property type="entry name" value="OmpR/PhoB-type_DNA-bd"/>
</dbReference>